<sequence>MEATKRRLEIEKRLVDSDIYLSGSELAKEFKVSRQVIVQDIAILRAKGIPILATPQGYIISKINEEGYRKVIASKHDTLEDLEEELKIIIDNGGKILDVIIEHDIYGDIRVDLGISSRKELKNFIAKLSTGNSKPLSAITDGVHFHTIEVNKKDDMTDILKELDEKGYLIAEQ</sequence>
<dbReference type="PANTHER" id="PTHR40068">
    <property type="entry name" value="TRANSCRIPTION REPRESSOR NIAR-RELATED"/>
    <property type="match status" value="1"/>
</dbReference>
<keyword evidence="1" id="KW-0479">Metal-binding</keyword>
<dbReference type="SUPFAM" id="SSF46785">
    <property type="entry name" value="Winged helix' DNA-binding domain"/>
    <property type="match status" value="1"/>
</dbReference>
<dbReference type="PIRSF" id="PIRSF037847">
    <property type="entry name" value="NiaR"/>
    <property type="match status" value="1"/>
</dbReference>
<name>A0A1T5A5K4_9FIRM</name>
<feature type="binding site" evidence="1">
    <location>
        <position position="144"/>
    </location>
    <ligand>
        <name>Ni(2+)</name>
        <dbReference type="ChEBI" id="CHEBI:49786"/>
    </ligand>
</feature>
<feature type="binding site" evidence="1">
    <location>
        <position position="76"/>
    </location>
    <ligand>
        <name>Ni(2+)</name>
        <dbReference type="ChEBI" id="CHEBI:49786"/>
    </ligand>
</feature>
<dbReference type="OrthoDB" id="9792661at2"/>
<dbReference type="InterPro" id="IPR036390">
    <property type="entry name" value="WH_DNA-bd_sf"/>
</dbReference>
<dbReference type="GO" id="GO:0046872">
    <property type="term" value="F:metal ion binding"/>
    <property type="evidence" value="ECO:0007669"/>
    <property type="project" value="UniProtKB-KW"/>
</dbReference>
<feature type="domain" description="3H" evidence="2">
    <location>
        <begin position="72"/>
        <end position="169"/>
    </location>
</feature>
<dbReference type="InterPro" id="IPR035922">
    <property type="entry name" value="3H_dom_sf"/>
</dbReference>
<evidence type="ECO:0000259" key="2">
    <source>
        <dbReference type="Pfam" id="PF02829"/>
    </source>
</evidence>
<dbReference type="PANTHER" id="PTHR40068:SF1">
    <property type="entry name" value="TRANSCRIPTION REPRESSOR NIAR-RELATED"/>
    <property type="match status" value="1"/>
</dbReference>
<accession>A0A1T5A5K4</accession>
<dbReference type="InterPro" id="IPR036388">
    <property type="entry name" value="WH-like_DNA-bd_sf"/>
</dbReference>
<dbReference type="Pfam" id="PF08279">
    <property type="entry name" value="HTH_11"/>
    <property type="match status" value="1"/>
</dbReference>
<dbReference type="AlphaFoldDB" id="A0A1T5A5K4"/>
<reference evidence="5" key="1">
    <citation type="submission" date="2017-02" db="EMBL/GenBank/DDBJ databases">
        <authorList>
            <person name="Varghese N."/>
            <person name="Submissions S."/>
        </authorList>
    </citation>
    <scope>NUCLEOTIDE SEQUENCE [LARGE SCALE GENOMIC DNA]</scope>
    <source>
        <strain evidence="5">ATCC 35199</strain>
    </source>
</reference>
<proteinExistence type="predicted"/>
<evidence type="ECO:0000313" key="4">
    <source>
        <dbReference type="EMBL" id="SKB30017.1"/>
    </source>
</evidence>
<dbReference type="Gene3D" id="1.10.10.10">
    <property type="entry name" value="Winged helix-like DNA-binding domain superfamily/Winged helix DNA-binding domain"/>
    <property type="match status" value="1"/>
</dbReference>
<keyword evidence="1" id="KW-0533">Nickel</keyword>
<evidence type="ECO:0008006" key="6">
    <source>
        <dbReference type="Google" id="ProtNLM"/>
    </source>
</evidence>
<feature type="binding site" evidence="1">
    <location>
        <position position="85"/>
    </location>
    <ligand>
        <name>Ni(2+)</name>
        <dbReference type="ChEBI" id="CHEBI:49786"/>
    </ligand>
</feature>
<keyword evidence="5" id="KW-1185">Reference proteome</keyword>
<dbReference type="Proteomes" id="UP000243406">
    <property type="component" value="Unassembled WGS sequence"/>
</dbReference>
<dbReference type="SUPFAM" id="SSF75500">
    <property type="entry name" value="Putative transcriptional regulator TM1602, C-terminal domain"/>
    <property type="match status" value="1"/>
</dbReference>
<dbReference type="InterPro" id="IPR004173">
    <property type="entry name" value="3H_domain"/>
</dbReference>
<evidence type="ECO:0000313" key="5">
    <source>
        <dbReference type="Proteomes" id="UP000243406"/>
    </source>
</evidence>
<feature type="domain" description="Helix-turn-helix type 11" evidence="3">
    <location>
        <begin position="6"/>
        <end position="59"/>
    </location>
</feature>
<evidence type="ECO:0000259" key="3">
    <source>
        <dbReference type="Pfam" id="PF08279"/>
    </source>
</evidence>
<dbReference type="InterPro" id="IPR013196">
    <property type="entry name" value="HTH_11"/>
</dbReference>
<protein>
    <recommendedName>
        <fullName evidence="6">Transcriptional regulator</fullName>
    </recommendedName>
</protein>
<feature type="binding site" evidence="1">
    <location>
        <position position="146"/>
    </location>
    <ligand>
        <name>Ni(2+)</name>
        <dbReference type="ChEBI" id="CHEBI:49786"/>
    </ligand>
</feature>
<organism evidence="4 5">
    <name type="scientific">Acetoanaerobium noterae</name>
    <dbReference type="NCBI Taxonomy" id="745369"/>
    <lineage>
        <taxon>Bacteria</taxon>
        <taxon>Bacillati</taxon>
        <taxon>Bacillota</taxon>
        <taxon>Clostridia</taxon>
        <taxon>Peptostreptococcales</taxon>
        <taxon>Filifactoraceae</taxon>
        <taxon>Acetoanaerobium</taxon>
    </lineage>
</organism>
<gene>
    <name evidence="4" type="ORF">SAMN02745120_0773</name>
</gene>
<dbReference type="Pfam" id="PF02829">
    <property type="entry name" value="3H"/>
    <property type="match status" value="1"/>
</dbReference>
<dbReference type="RefSeq" id="WP_079588718.1">
    <property type="nucleotide sequence ID" value="NZ_FUYN01000001.1"/>
</dbReference>
<dbReference type="EMBL" id="FUYN01000001">
    <property type="protein sequence ID" value="SKB30017.1"/>
    <property type="molecule type" value="Genomic_DNA"/>
</dbReference>
<evidence type="ECO:0000256" key="1">
    <source>
        <dbReference type="PIRSR" id="PIRSR037847-1"/>
    </source>
</evidence>
<dbReference type="InterPro" id="IPR026043">
    <property type="entry name" value="NadR"/>
</dbReference>
<dbReference type="Gene3D" id="3.30.1340.20">
    <property type="entry name" value="3H domain"/>
    <property type="match status" value="1"/>
</dbReference>